<dbReference type="GO" id="GO:0016705">
    <property type="term" value="F:oxidoreductase activity, acting on paired donors, with incorporation or reduction of molecular oxygen"/>
    <property type="evidence" value="ECO:0007669"/>
    <property type="project" value="UniProtKB-ARBA"/>
</dbReference>
<feature type="domain" description="Rieske" evidence="5">
    <location>
        <begin position="1"/>
        <end position="94"/>
    </location>
</feature>
<keyword evidence="3" id="KW-0408">Iron</keyword>
<dbReference type="OrthoDB" id="147178at2"/>
<dbReference type="GO" id="GO:0046872">
    <property type="term" value="F:metal ion binding"/>
    <property type="evidence" value="ECO:0007669"/>
    <property type="project" value="UniProtKB-KW"/>
</dbReference>
<evidence type="ECO:0000259" key="5">
    <source>
        <dbReference type="PROSITE" id="PS51296"/>
    </source>
</evidence>
<evidence type="ECO:0000313" key="6">
    <source>
        <dbReference type="EMBL" id="OEU97102.1"/>
    </source>
</evidence>
<dbReference type="InterPro" id="IPR036922">
    <property type="entry name" value="Rieske_2Fe-2S_sf"/>
</dbReference>
<gene>
    <name evidence="6" type="ORF">AN216_17610</name>
</gene>
<keyword evidence="7" id="KW-1185">Reference proteome</keyword>
<evidence type="ECO:0000256" key="4">
    <source>
        <dbReference type="ARBA" id="ARBA00023014"/>
    </source>
</evidence>
<dbReference type="Pfam" id="PF00355">
    <property type="entry name" value="Rieske"/>
    <property type="match status" value="1"/>
</dbReference>
<dbReference type="PROSITE" id="PS51296">
    <property type="entry name" value="RIESKE"/>
    <property type="match status" value="1"/>
</dbReference>
<reference evidence="6 7" key="1">
    <citation type="journal article" date="2016" name="Front. Microbiol.">
        <title>Comparative Genomics Analysis of Streptomyces Species Reveals Their Adaptation to the Marine Environment and Their Diversity at the Genomic Level.</title>
        <authorList>
            <person name="Tian X."/>
            <person name="Zhang Z."/>
            <person name="Yang T."/>
            <person name="Chen M."/>
            <person name="Li J."/>
            <person name="Chen F."/>
            <person name="Yang J."/>
            <person name="Li W."/>
            <person name="Zhang B."/>
            <person name="Zhang Z."/>
            <person name="Wu J."/>
            <person name="Zhang C."/>
            <person name="Long L."/>
            <person name="Xiao J."/>
        </authorList>
    </citation>
    <scope>NUCLEOTIDE SEQUENCE [LARGE SCALE GENOMIC DNA]</scope>
    <source>
        <strain evidence="6 7">SCSIO 02100</strain>
    </source>
</reference>
<keyword evidence="1" id="KW-0001">2Fe-2S</keyword>
<dbReference type="SUPFAM" id="SSF50022">
    <property type="entry name" value="ISP domain"/>
    <property type="match status" value="1"/>
</dbReference>
<dbReference type="GO" id="GO:0004497">
    <property type="term" value="F:monooxygenase activity"/>
    <property type="evidence" value="ECO:0007669"/>
    <property type="project" value="UniProtKB-ARBA"/>
</dbReference>
<dbReference type="AlphaFoldDB" id="A0A1E7JZL6"/>
<dbReference type="STRING" id="1075402.AN216_17610"/>
<dbReference type="PANTHER" id="PTHR21496">
    <property type="entry name" value="FERREDOXIN-RELATED"/>
    <property type="match status" value="1"/>
</dbReference>
<evidence type="ECO:0000256" key="2">
    <source>
        <dbReference type="ARBA" id="ARBA00022723"/>
    </source>
</evidence>
<evidence type="ECO:0000313" key="7">
    <source>
        <dbReference type="Proteomes" id="UP000176101"/>
    </source>
</evidence>
<accession>A0A1E7JZL6</accession>
<dbReference type="GO" id="GO:0051537">
    <property type="term" value="F:2 iron, 2 sulfur cluster binding"/>
    <property type="evidence" value="ECO:0007669"/>
    <property type="project" value="UniProtKB-KW"/>
</dbReference>
<keyword evidence="2" id="KW-0479">Metal-binding</keyword>
<evidence type="ECO:0000256" key="3">
    <source>
        <dbReference type="ARBA" id="ARBA00023004"/>
    </source>
</evidence>
<name>A0A1E7JZL6_9ACTN</name>
<proteinExistence type="predicted"/>
<keyword evidence="4" id="KW-0411">Iron-sulfur</keyword>
<evidence type="ECO:0000256" key="1">
    <source>
        <dbReference type="ARBA" id="ARBA00022714"/>
    </source>
</evidence>
<dbReference type="CDD" id="cd03528">
    <property type="entry name" value="Rieske_RO_ferredoxin"/>
    <property type="match status" value="1"/>
</dbReference>
<dbReference type="InterPro" id="IPR017941">
    <property type="entry name" value="Rieske_2Fe-2S"/>
</dbReference>
<dbReference type="PANTHER" id="PTHR21496:SF23">
    <property type="entry name" value="3-PHENYLPROPIONATE_CINNAMIC ACID DIOXYGENASE FERREDOXIN SUBUNIT"/>
    <property type="match status" value="1"/>
</dbReference>
<dbReference type="Proteomes" id="UP000176101">
    <property type="component" value="Unassembled WGS sequence"/>
</dbReference>
<organism evidence="6 7">
    <name type="scientific">Streptomyces oceani</name>
    <dbReference type="NCBI Taxonomy" id="1075402"/>
    <lineage>
        <taxon>Bacteria</taxon>
        <taxon>Bacillati</taxon>
        <taxon>Actinomycetota</taxon>
        <taxon>Actinomycetes</taxon>
        <taxon>Kitasatosporales</taxon>
        <taxon>Streptomycetaceae</taxon>
        <taxon>Streptomyces</taxon>
    </lineage>
</organism>
<protein>
    <recommendedName>
        <fullName evidence="5">Rieske domain-containing protein</fullName>
    </recommendedName>
</protein>
<dbReference type="EMBL" id="LJGU01000132">
    <property type="protein sequence ID" value="OEU97102.1"/>
    <property type="molecule type" value="Genomic_DNA"/>
</dbReference>
<sequence length="98" mass="10847">MIAAAEVEEDDVLCVRACGRNLAVFHIDGDYHVTDDRCTHEEASLSDGYLQDDTIECPRHQGVFHVPSGKPMAAPVTQPLRVYPARVEDGQVWADIPE</sequence>
<comment type="caution">
    <text evidence="6">The sequence shown here is derived from an EMBL/GenBank/DDBJ whole genome shotgun (WGS) entry which is preliminary data.</text>
</comment>
<dbReference type="Gene3D" id="2.102.10.10">
    <property type="entry name" value="Rieske [2Fe-2S] iron-sulphur domain"/>
    <property type="match status" value="1"/>
</dbReference>